<dbReference type="InterPro" id="IPR011707">
    <property type="entry name" value="Cu-oxidase-like_N"/>
</dbReference>
<dbReference type="Gene3D" id="2.60.40.420">
    <property type="entry name" value="Cupredoxins - blue copper proteins"/>
    <property type="match status" value="4"/>
</dbReference>
<feature type="domain" description="Plastocyanin-like" evidence="10">
    <location>
        <begin position="40"/>
        <end position="127"/>
    </location>
</feature>
<keyword evidence="3 7" id="KW-0732">Signal</keyword>
<evidence type="ECO:0000256" key="1">
    <source>
        <dbReference type="ARBA" id="ARBA00010609"/>
    </source>
</evidence>
<evidence type="ECO:0000259" key="8">
    <source>
        <dbReference type="Pfam" id="PF00394"/>
    </source>
</evidence>
<dbReference type="InterPro" id="IPR001117">
    <property type="entry name" value="Cu-oxidase_2nd"/>
</dbReference>
<organism evidence="11 12">
    <name type="scientific">Aspergillus pseudocaelatus</name>
    <dbReference type="NCBI Taxonomy" id="1825620"/>
    <lineage>
        <taxon>Eukaryota</taxon>
        <taxon>Fungi</taxon>
        <taxon>Dikarya</taxon>
        <taxon>Ascomycota</taxon>
        <taxon>Pezizomycotina</taxon>
        <taxon>Eurotiomycetes</taxon>
        <taxon>Eurotiomycetidae</taxon>
        <taxon>Eurotiales</taxon>
        <taxon>Aspergillaceae</taxon>
        <taxon>Aspergillus</taxon>
        <taxon>Aspergillus subgen. Circumdati</taxon>
    </lineage>
</organism>
<keyword evidence="6" id="KW-0812">Transmembrane</keyword>
<evidence type="ECO:0000256" key="6">
    <source>
        <dbReference type="SAM" id="Phobius"/>
    </source>
</evidence>
<feature type="chain" id="PRO_5046417931" evidence="7">
    <location>
        <begin position="19"/>
        <end position="554"/>
    </location>
</feature>
<dbReference type="InterPro" id="IPR044130">
    <property type="entry name" value="CuRO_2_Fet3-like"/>
</dbReference>
<dbReference type="PANTHER" id="PTHR11709:SF361">
    <property type="entry name" value="IRON TRANSPORT MULTICOPPER OXIDASE FET3"/>
    <property type="match status" value="1"/>
</dbReference>
<dbReference type="InterPro" id="IPR002355">
    <property type="entry name" value="Cu_oxidase_Cu_BS"/>
</dbReference>
<proteinExistence type="inferred from homology"/>
<dbReference type="Pfam" id="PF07732">
    <property type="entry name" value="Cu-oxidase_3"/>
    <property type="match status" value="1"/>
</dbReference>
<evidence type="ECO:0000256" key="2">
    <source>
        <dbReference type="ARBA" id="ARBA00022723"/>
    </source>
</evidence>
<feature type="signal peptide" evidence="7">
    <location>
        <begin position="1"/>
        <end position="18"/>
    </location>
</feature>
<keyword evidence="2" id="KW-0479">Metal-binding</keyword>
<sequence length="554" mass="61333">MNLLSLLLLSAISAIACAETHVLDWNITWVTAHPDGLQPRPGDRVIANVRNQLGNESTSVHFHGFFQNGTNEMDGRLASLNAIFLQMRQWCTTSQSIDQSGTYWYHSHTKGQYPDGWRQALVIHDEEDPYIGKYHEERVITLSDWYHDEMPGLLKEFINVANPTGAEPVPKSALMNDIQNLTVPVEPGKTYLFRLVNIGAFASQYFWIEDHDMQIVEVDGVWTEPTTASMIYLGSAQRYSVLVTMKNETDANYAMVGSMDTDLFDTLPSDLNYNSTGWLVYDSSVEKPVAKSVSEFDFYDDFDLVPYDGLERYGDADITVTLDLTMDNLGDGANYAFFNGISYVAPKVPILYSALTTGSAATDAAIYGTDTNAFVIWRSGDYEGHFNPDNITFASVPVRRDTLIAKPMGNFVVRFKADNPGIWLFHCHIEWHMDAGLAAIMVEAPLYLQENLTIPQNHYDVCSASGTPTEGNAAGNTEDFYDLTGENKAVAPLPAGFTARGIVALVFSCVAAFVGLASIWVAKITARKPDQIGMDVPFTHNPENRLVAESLGDA</sequence>
<dbReference type="Pfam" id="PF00394">
    <property type="entry name" value="Cu-oxidase"/>
    <property type="match status" value="1"/>
</dbReference>
<dbReference type="InterPro" id="IPR011706">
    <property type="entry name" value="Cu-oxidase_C"/>
</dbReference>
<dbReference type="CDD" id="cd13877">
    <property type="entry name" value="CuRO_2_Fet3p_like"/>
    <property type="match status" value="1"/>
</dbReference>
<feature type="domain" description="Plastocyanin-like" evidence="9">
    <location>
        <begin position="393"/>
        <end position="444"/>
    </location>
</feature>
<dbReference type="InterPro" id="IPR008972">
    <property type="entry name" value="Cupredoxin"/>
</dbReference>
<dbReference type="PROSITE" id="PS00080">
    <property type="entry name" value="MULTICOPPER_OXIDASE2"/>
    <property type="match status" value="1"/>
</dbReference>
<dbReference type="SUPFAM" id="SSF49503">
    <property type="entry name" value="Cupredoxins"/>
    <property type="match status" value="3"/>
</dbReference>
<evidence type="ECO:0000256" key="5">
    <source>
        <dbReference type="ARBA" id="ARBA00023008"/>
    </source>
</evidence>
<keyword evidence="12" id="KW-1185">Reference proteome</keyword>
<evidence type="ECO:0000259" key="9">
    <source>
        <dbReference type="Pfam" id="PF07731"/>
    </source>
</evidence>
<reference evidence="11 12" key="1">
    <citation type="submission" date="2019-04" db="EMBL/GenBank/DDBJ databases">
        <authorList>
            <consortium name="DOE Joint Genome Institute"/>
            <person name="Mondo S."/>
            <person name="Kjaerbolling I."/>
            <person name="Vesth T."/>
            <person name="Frisvad J.C."/>
            <person name="Nybo J.L."/>
            <person name="Theobald S."/>
            <person name="Kildgaard S."/>
            <person name="Isbrandt T."/>
            <person name="Kuo A."/>
            <person name="Sato A."/>
            <person name="Lyhne E.K."/>
            <person name="Kogle M.E."/>
            <person name="Wiebenga A."/>
            <person name="Kun R.S."/>
            <person name="Lubbers R.J."/>
            <person name="Makela M.R."/>
            <person name="Barry K."/>
            <person name="Chovatia M."/>
            <person name="Clum A."/>
            <person name="Daum C."/>
            <person name="Haridas S."/>
            <person name="He G."/>
            <person name="LaButti K."/>
            <person name="Lipzen A."/>
            <person name="Riley R."/>
            <person name="Salamov A."/>
            <person name="Simmons B.A."/>
            <person name="Magnuson J.K."/>
            <person name="Henrissat B."/>
            <person name="Mortensen U.H."/>
            <person name="Larsen T.O."/>
            <person name="Devries R.P."/>
            <person name="Grigoriev I.V."/>
            <person name="Machida M."/>
            <person name="Baker S.E."/>
            <person name="Andersen M.R."/>
            <person name="Cantor M.N."/>
            <person name="Hua S.X."/>
        </authorList>
    </citation>
    <scope>NUCLEOTIDE SEQUENCE [LARGE SCALE GENOMIC DNA]</scope>
    <source>
        <strain evidence="11 12">CBS 117616</strain>
    </source>
</reference>
<evidence type="ECO:0000313" key="11">
    <source>
        <dbReference type="EMBL" id="KAE8416080.1"/>
    </source>
</evidence>
<evidence type="ECO:0000313" key="12">
    <source>
        <dbReference type="Proteomes" id="UP000325395"/>
    </source>
</evidence>
<feature type="domain" description="Plastocyanin-like" evidence="8">
    <location>
        <begin position="136"/>
        <end position="283"/>
    </location>
</feature>
<feature type="transmembrane region" description="Helical" evidence="6">
    <location>
        <begin position="502"/>
        <end position="522"/>
    </location>
</feature>
<dbReference type="PANTHER" id="PTHR11709">
    <property type="entry name" value="MULTI-COPPER OXIDASE"/>
    <property type="match status" value="1"/>
</dbReference>
<accession>A0ABQ6WG23</accession>
<protein>
    <submittedName>
        <fullName evidence="11">Cupredoxin</fullName>
    </submittedName>
</protein>
<dbReference type="EMBL" id="ML735757">
    <property type="protein sequence ID" value="KAE8416080.1"/>
    <property type="molecule type" value="Genomic_DNA"/>
</dbReference>
<dbReference type="Proteomes" id="UP000325395">
    <property type="component" value="Unassembled WGS sequence"/>
</dbReference>
<evidence type="ECO:0000256" key="4">
    <source>
        <dbReference type="ARBA" id="ARBA00023002"/>
    </source>
</evidence>
<evidence type="ECO:0000259" key="10">
    <source>
        <dbReference type="Pfam" id="PF07732"/>
    </source>
</evidence>
<dbReference type="InterPro" id="IPR045087">
    <property type="entry name" value="Cu-oxidase_fam"/>
</dbReference>
<dbReference type="Pfam" id="PF07731">
    <property type="entry name" value="Cu-oxidase_2"/>
    <property type="match status" value="1"/>
</dbReference>
<keyword evidence="6" id="KW-0472">Membrane</keyword>
<evidence type="ECO:0000256" key="3">
    <source>
        <dbReference type="ARBA" id="ARBA00022729"/>
    </source>
</evidence>
<name>A0ABQ6WG23_9EURO</name>
<comment type="similarity">
    <text evidence="1">Belongs to the multicopper oxidase family.</text>
</comment>
<keyword evidence="5" id="KW-0186">Copper</keyword>
<dbReference type="InterPro" id="IPR033138">
    <property type="entry name" value="Cu_oxidase_CS"/>
</dbReference>
<keyword evidence="4" id="KW-0560">Oxidoreductase</keyword>
<keyword evidence="6" id="KW-1133">Transmembrane helix</keyword>
<evidence type="ECO:0000256" key="7">
    <source>
        <dbReference type="SAM" id="SignalP"/>
    </source>
</evidence>
<dbReference type="PROSITE" id="PS00079">
    <property type="entry name" value="MULTICOPPER_OXIDASE1"/>
    <property type="match status" value="1"/>
</dbReference>
<gene>
    <name evidence="11" type="ORF">BDV36DRAFT_284825</name>
</gene>